<feature type="chain" id="PRO_5024418704" evidence="1">
    <location>
        <begin position="23"/>
        <end position="468"/>
    </location>
</feature>
<protein>
    <submittedName>
        <fullName evidence="2">DUF4932 domain-containing protein</fullName>
    </submittedName>
</protein>
<evidence type="ECO:0000313" key="3">
    <source>
        <dbReference type="Proteomes" id="UP000306402"/>
    </source>
</evidence>
<dbReference type="Proteomes" id="UP000306402">
    <property type="component" value="Unassembled WGS sequence"/>
</dbReference>
<keyword evidence="3" id="KW-1185">Reference proteome</keyword>
<evidence type="ECO:0000256" key="1">
    <source>
        <dbReference type="SAM" id="SignalP"/>
    </source>
</evidence>
<feature type="signal peptide" evidence="1">
    <location>
        <begin position="1"/>
        <end position="22"/>
    </location>
</feature>
<dbReference type="OrthoDB" id="6395228at2"/>
<dbReference type="AlphaFoldDB" id="A0A5R9KZK1"/>
<dbReference type="EMBL" id="VCEJ01000004">
    <property type="protein sequence ID" value="TLV01517.1"/>
    <property type="molecule type" value="Genomic_DNA"/>
</dbReference>
<comment type="caution">
    <text evidence="2">The sequence shown here is derived from an EMBL/GenBank/DDBJ whole genome shotgun (WGS) entry which is preliminary data.</text>
</comment>
<gene>
    <name evidence="2" type="ORF">FEN17_19015</name>
</gene>
<proteinExistence type="predicted"/>
<name>A0A5R9KZK1_9BACT</name>
<evidence type="ECO:0000313" key="2">
    <source>
        <dbReference type="EMBL" id="TLV01517.1"/>
    </source>
</evidence>
<reference evidence="2 3" key="1">
    <citation type="submission" date="2019-05" db="EMBL/GenBank/DDBJ databases">
        <authorList>
            <person name="Qu J.-H."/>
        </authorList>
    </citation>
    <scope>NUCLEOTIDE SEQUENCE [LARGE SCALE GENOMIC DNA]</scope>
    <source>
        <strain evidence="2 3">T17</strain>
    </source>
</reference>
<accession>A0A5R9KZK1</accession>
<sequence>MRKIGLSALLAFLLVISCIASSFSQTKKVIAATSNKVDIRVGQELHKGTWNINLSLNPDVFDVFVKKSGTTVTFITDKDSVRYDVKPGDYHAFVILLNGKDSAFTAIKGILDVPRAVFPQAYQKAHREKTFVEIPRVYELMNVVMALTAEGKKDNGMIRKSEPYYAEVMKWFEPFSKEPVVAEVNAEIVNPDNYHSTKMDAYAFEFQRKKIVKSPIYDRIGFSNANNIGALLPGLQAFADKSKFLDFYAKHQPYYNKLIGNYRDSVGVADMQKWLVRNFPSTRYDSFKIIFSPLVSANQSATWFDYDGFREAQAHVNYPFRRKNSQPTLSEKALLVADGNIVFTELNHAFINPESEKPAYAARIEKAFTNMATWNDPNKPAKYYNNPYASFNEYMNWALVCIRYVDFAPENEQVQLIQETEKKLVESRGFLRFAEFDQFLVQLYKNRKPGQVMADLYPEIVGWFEKNQ</sequence>
<dbReference type="RefSeq" id="WP_138366888.1">
    <property type="nucleotide sequence ID" value="NZ_VCEJ01000004.1"/>
</dbReference>
<keyword evidence="1" id="KW-0732">Signal</keyword>
<dbReference type="PROSITE" id="PS51257">
    <property type="entry name" value="PROKAR_LIPOPROTEIN"/>
    <property type="match status" value="1"/>
</dbReference>
<organism evidence="2 3">
    <name type="scientific">Dyadobacter luticola</name>
    <dbReference type="NCBI Taxonomy" id="1979387"/>
    <lineage>
        <taxon>Bacteria</taxon>
        <taxon>Pseudomonadati</taxon>
        <taxon>Bacteroidota</taxon>
        <taxon>Cytophagia</taxon>
        <taxon>Cytophagales</taxon>
        <taxon>Spirosomataceae</taxon>
        <taxon>Dyadobacter</taxon>
    </lineage>
</organism>